<proteinExistence type="predicted"/>
<organism evidence="1 2">
    <name type="scientific">Panicum virgatum</name>
    <name type="common">Blackwell switchgrass</name>
    <dbReference type="NCBI Taxonomy" id="38727"/>
    <lineage>
        <taxon>Eukaryota</taxon>
        <taxon>Viridiplantae</taxon>
        <taxon>Streptophyta</taxon>
        <taxon>Embryophyta</taxon>
        <taxon>Tracheophyta</taxon>
        <taxon>Spermatophyta</taxon>
        <taxon>Magnoliopsida</taxon>
        <taxon>Liliopsida</taxon>
        <taxon>Poales</taxon>
        <taxon>Poaceae</taxon>
        <taxon>PACMAD clade</taxon>
        <taxon>Panicoideae</taxon>
        <taxon>Panicodae</taxon>
        <taxon>Paniceae</taxon>
        <taxon>Panicinae</taxon>
        <taxon>Panicum</taxon>
        <taxon>Panicum sect. Hiantes</taxon>
    </lineage>
</organism>
<reference evidence="1" key="1">
    <citation type="submission" date="2020-05" db="EMBL/GenBank/DDBJ databases">
        <title>WGS assembly of Panicum virgatum.</title>
        <authorList>
            <person name="Lovell J.T."/>
            <person name="Jenkins J."/>
            <person name="Shu S."/>
            <person name="Juenger T.E."/>
            <person name="Schmutz J."/>
        </authorList>
    </citation>
    <scope>NUCLEOTIDE SEQUENCE</scope>
    <source>
        <strain evidence="1">AP13</strain>
    </source>
</reference>
<dbReference type="AlphaFoldDB" id="A0A8T0QJX2"/>
<sequence length="82" mass="9444">MIGSLKFQFMFMKKKNPFKYSQYFRTWLHTSEYVLFRVQSAGPDKMQGSSTVPRIEGIFAAGVQCSPLSDRIPLTIFAEILM</sequence>
<gene>
    <name evidence="1" type="ORF">PVAP13_7KG064416</name>
</gene>
<protein>
    <submittedName>
        <fullName evidence="1">Uncharacterized protein</fullName>
    </submittedName>
</protein>
<accession>A0A8T0QJX2</accession>
<dbReference type="EMBL" id="CM029049">
    <property type="protein sequence ID" value="KAG2571086.1"/>
    <property type="molecule type" value="Genomic_DNA"/>
</dbReference>
<name>A0A8T0QJX2_PANVG</name>
<evidence type="ECO:0000313" key="1">
    <source>
        <dbReference type="EMBL" id="KAG2571086.1"/>
    </source>
</evidence>
<evidence type="ECO:0000313" key="2">
    <source>
        <dbReference type="Proteomes" id="UP000823388"/>
    </source>
</evidence>
<keyword evidence="2" id="KW-1185">Reference proteome</keyword>
<dbReference type="Proteomes" id="UP000823388">
    <property type="component" value="Chromosome 7K"/>
</dbReference>
<comment type="caution">
    <text evidence="1">The sequence shown here is derived from an EMBL/GenBank/DDBJ whole genome shotgun (WGS) entry which is preliminary data.</text>
</comment>